<keyword evidence="4" id="KW-1185">Reference proteome</keyword>
<keyword evidence="2" id="KW-0732">Signal</keyword>
<feature type="signal peptide" evidence="2">
    <location>
        <begin position="1"/>
        <end position="19"/>
    </location>
</feature>
<gene>
    <name evidence="3" type="ORF">M011DRAFT_522826</name>
</gene>
<feature type="region of interest" description="Disordered" evidence="1">
    <location>
        <begin position="23"/>
        <end position="60"/>
    </location>
</feature>
<dbReference type="EMBL" id="MU006561">
    <property type="protein sequence ID" value="KAF2751916.1"/>
    <property type="molecule type" value="Genomic_DNA"/>
</dbReference>
<feature type="compositionally biased region" description="Polar residues" evidence="1">
    <location>
        <begin position="49"/>
        <end position="60"/>
    </location>
</feature>
<reference evidence="3" key="1">
    <citation type="journal article" date="2020" name="Stud. Mycol.">
        <title>101 Dothideomycetes genomes: a test case for predicting lifestyles and emergence of pathogens.</title>
        <authorList>
            <person name="Haridas S."/>
            <person name="Albert R."/>
            <person name="Binder M."/>
            <person name="Bloem J."/>
            <person name="Labutti K."/>
            <person name="Salamov A."/>
            <person name="Andreopoulos B."/>
            <person name="Baker S."/>
            <person name="Barry K."/>
            <person name="Bills G."/>
            <person name="Bluhm B."/>
            <person name="Cannon C."/>
            <person name="Castanera R."/>
            <person name="Culley D."/>
            <person name="Daum C."/>
            <person name="Ezra D."/>
            <person name="Gonzalez J."/>
            <person name="Henrissat B."/>
            <person name="Kuo A."/>
            <person name="Liang C."/>
            <person name="Lipzen A."/>
            <person name="Lutzoni F."/>
            <person name="Magnuson J."/>
            <person name="Mondo S."/>
            <person name="Nolan M."/>
            <person name="Ohm R."/>
            <person name="Pangilinan J."/>
            <person name="Park H.-J."/>
            <person name="Ramirez L."/>
            <person name="Alfaro M."/>
            <person name="Sun H."/>
            <person name="Tritt A."/>
            <person name="Yoshinaga Y."/>
            <person name="Zwiers L.-H."/>
            <person name="Turgeon B."/>
            <person name="Goodwin S."/>
            <person name="Spatafora J."/>
            <person name="Crous P."/>
            <person name="Grigoriev I."/>
        </authorList>
    </citation>
    <scope>NUCLEOTIDE SEQUENCE</scope>
    <source>
        <strain evidence="3">CBS 119925</strain>
    </source>
</reference>
<dbReference type="AlphaFoldDB" id="A0A6A6VQ32"/>
<evidence type="ECO:0000256" key="2">
    <source>
        <dbReference type="SAM" id="SignalP"/>
    </source>
</evidence>
<evidence type="ECO:0000313" key="4">
    <source>
        <dbReference type="Proteomes" id="UP000799440"/>
    </source>
</evidence>
<sequence length="214" mass="23100">MLARTSLLAAATLVAFTHAATTNQETKEPTGSLADCNPLESGTEFESGDPNSGGSQFCAQSEESPIDAIKVVGGHEQDIKGIDVYFRDGTYMYLGHDIGAYKPPANPDTLANATLPIGLYDNTFVEVHVGEHEEDRDDLPDRKYPSDILFVLSDNSISSTHGEYLEEFLESHDNVNLGAAGKDKRDLVGLSGAFGEFGLEYIRFHWKPAGGASN</sequence>
<organism evidence="3 4">
    <name type="scientific">Sporormia fimetaria CBS 119925</name>
    <dbReference type="NCBI Taxonomy" id="1340428"/>
    <lineage>
        <taxon>Eukaryota</taxon>
        <taxon>Fungi</taxon>
        <taxon>Dikarya</taxon>
        <taxon>Ascomycota</taxon>
        <taxon>Pezizomycotina</taxon>
        <taxon>Dothideomycetes</taxon>
        <taxon>Pleosporomycetidae</taxon>
        <taxon>Pleosporales</taxon>
        <taxon>Sporormiaceae</taxon>
        <taxon>Sporormia</taxon>
    </lineage>
</organism>
<evidence type="ECO:0000313" key="3">
    <source>
        <dbReference type="EMBL" id="KAF2751916.1"/>
    </source>
</evidence>
<proteinExistence type="predicted"/>
<protein>
    <submittedName>
        <fullName evidence="3">Uncharacterized protein</fullName>
    </submittedName>
</protein>
<dbReference type="Proteomes" id="UP000799440">
    <property type="component" value="Unassembled WGS sequence"/>
</dbReference>
<feature type="chain" id="PRO_5025638992" evidence="2">
    <location>
        <begin position="20"/>
        <end position="214"/>
    </location>
</feature>
<accession>A0A6A6VQ32</accession>
<evidence type="ECO:0000256" key="1">
    <source>
        <dbReference type="SAM" id="MobiDB-lite"/>
    </source>
</evidence>
<name>A0A6A6VQ32_9PLEO</name>